<comment type="subcellular location">
    <subcellularLocation>
        <location evidence="1">Cell membrane</location>
        <topology evidence="1">Multi-pass membrane protein</topology>
    </subcellularLocation>
</comment>
<keyword evidence="5 7" id="KW-1133">Transmembrane helix</keyword>
<protein>
    <submittedName>
        <fullName evidence="10">ABC transporter ATP-binding protein</fullName>
    </submittedName>
</protein>
<dbReference type="Pfam" id="PF00005">
    <property type="entry name" value="ABC_tran"/>
    <property type="match status" value="1"/>
</dbReference>
<feature type="transmembrane region" description="Helical" evidence="7">
    <location>
        <begin position="77"/>
        <end position="97"/>
    </location>
</feature>
<dbReference type="SMART" id="SM00382">
    <property type="entry name" value="AAA"/>
    <property type="match status" value="1"/>
</dbReference>
<dbReference type="Proteomes" id="UP000661858">
    <property type="component" value="Unassembled WGS sequence"/>
</dbReference>
<feature type="transmembrane region" description="Helical" evidence="7">
    <location>
        <begin position="268"/>
        <end position="291"/>
    </location>
</feature>
<dbReference type="Gene3D" id="1.20.1560.10">
    <property type="entry name" value="ABC transporter type 1, transmembrane domain"/>
    <property type="match status" value="1"/>
</dbReference>
<keyword evidence="11" id="KW-1185">Reference proteome</keyword>
<dbReference type="GO" id="GO:0015421">
    <property type="term" value="F:ABC-type oligopeptide transporter activity"/>
    <property type="evidence" value="ECO:0007669"/>
    <property type="project" value="TreeGrafter"/>
</dbReference>
<dbReference type="AlphaFoldDB" id="A0A937EHQ7"/>
<dbReference type="InterPro" id="IPR036640">
    <property type="entry name" value="ABC1_TM_sf"/>
</dbReference>
<feature type="transmembrane region" description="Helical" evidence="7">
    <location>
        <begin position="170"/>
        <end position="198"/>
    </location>
</feature>
<dbReference type="InterPro" id="IPR027417">
    <property type="entry name" value="P-loop_NTPase"/>
</dbReference>
<dbReference type="InterPro" id="IPR017871">
    <property type="entry name" value="ABC_transporter-like_CS"/>
</dbReference>
<evidence type="ECO:0000256" key="1">
    <source>
        <dbReference type="ARBA" id="ARBA00004651"/>
    </source>
</evidence>
<sequence>MKGNRSEDPGRRTGSGNEQLTPRAAFVAARSAVSLAWRSAPAHMTGLVVVAVAGAGVPVGVAWLTRLVLDRLTGVSGTALLGLALGVALLGLVAALLPHLGQYLGTRLNRAAGLRAVNRLFTVVNSFGGLARFEDPRFQDRLRMAQSAGSQTVGRVVETGLRIAGGGLGVVGFVIALFVISPVMTGLVVAAAVPALAAEFRLSRLRARSAWRISSAQRREFFYQSLLSSLDAAKEIRLFAAGDFFKHRMLDERRAADAERRLVERRELVTQSGLAVLSALVSGGGLVWAVLAARQGRLSVGDVSMFVAAVVGVQGAMSGLVGSLADGHHQLLLLNHYMAVLGAGPDLPPPAGLVHLDTLPALRRGIELRDVWFRYGDGCPWVLRGVNLFLPRGAAVALVGHNGAGKSTLVKLLCRFYDPTRGEILWDGVDIRRVPVHELRRRLGAVFQDYMNYDLTAGENIAVGDVRALGDPAKLATAAREAGVHDVVAKLPHGYDTMLSRLFAAGDADDDTGALLSGGQWQRLALARAFLRTEPDLLILDEPSSGLDAEAEYDIHLRLRRYRADRTSLLISHRLGAVRDADRIVVLADGRITEEGSHAELLDADGTYARLFTVQANGYQP</sequence>
<dbReference type="GO" id="GO:0005524">
    <property type="term" value="F:ATP binding"/>
    <property type="evidence" value="ECO:0007669"/>
    <property type="project" value="UniProtKB-KW"/>
</dbReference>
<evidence type="ECO:0000259" key="8">
    <source>
        <dbReference type="PROSITE" id="PS50893"/>
    </source>
</evidence>
<reference evidence="10" key="1">
    <citation type="submission" date="2021-01" db="EMBL/GenBank/DDBJ databases">
        <title>WGS of actinomycetes isolated from Thailand.</title>
        <authorList>
            <person name="Thawai C."/>
        </authorList>
    </citation>
    <scope>NUCLEOTIDE SEQUENCE</scope>
    <source>
        <strain evidence="10">RCU-197</strain>
    </source>
</reference>
<dbReference type="InterPro" id="IPR011527">
    <property type="entry name" value="ABC1_TM_dom"/>
</dbReference>
<name>A0A937EHQ7_9ACTN</name>
<evidence type="ECO:0000313" key="11">
    <source>
        <dbReference type="Proteomes" id="UP000661858"/>
    </source>
</evidence>
<evidence type="ECO:0000256" key="5">
    <source>
        <dbReference type="ARBA" id="ARBA00022989"/>
    </source>
</evidence>
<keyword evidence="6 7" id="KW-0472">Membrane</keyword>
<comment type="caution">
    <text evidence="10">The sequence shown here is derived from an EMBL/GenBank/DDBJ whole genome shotgun (WGS) entry which is preliminary data.</text>
</comment>
<evidence type="ECO:0000256" key="6">
    <source>
        <dbReference type="ARBA" id="ARBA00023136"/>
    </source>
</evidence>
<evidence type="ECO:0000256" key="4">
    <source>
        <dbReference type="ARBA" id="ARBA00022840"/>
    </source>
</evidence>
<dbReference type="GO" id="GO:0005886">
    <property type="term" value="C:plasma membrane"/>
    <property type="evidence" value="ECO:0007669"/>
    <property type="project" value="UniProtKB-SubCell"/>
</dbReference>
<dbReference type="PROSITE" id="PS00211">
    <property type="entry name" value="ABC_TRANSPORTER_1"/>
    <property type="match status" value="1"/>
</dbReference>
<dbReference type="GO" id="GO:0016887">
    <property type="term" value="F:ATP hydrolysis activity"/>
    <property type="evidence" value="ECO:0007669"/>
    <property type="project" value="InterPro"/>
</dbReference>
<dbReference type="RefSeq" id="WP_201834091.1">
    <property type="nucleotide sequence ID" value="NZ_JAERRK010000004.1"/>
</dbReference>
<evidence type="ECO:0000256" key="7">
    <source>
        <dbReference type="SAM" id="Phobius"/>
    </source>
</evidence>
<dbReference type="InterPro" id="IPR039421">
    <property type="entry name" value="Type_1_exporter"/>
</dbReference>
<dbReference type="InterPro" id="IPR003439">
    <property type="entry name" value="ABC_transporter-like_ATP-bd"/>
</dbReference>
<dbReference type="SUPFAM" id="SSF52540">
    <property type="entry name" value="P-loop containing nucleoside triphosphate hydrolases"/>
    <property type="match status" value="1"/>
</dbReference>
<feature type="domain" description="ABC transporter" evidence="8">
    <location>
        <begin position="366"/>
        <end position="614"/>
    </location>
</feature>
<accession>A0A937EHQ7</accession>
<evidence type="ECO:0000313" key="10">
    <source>
        <dbReference type="EMBL" id="MBL1082295.1"/>
    </source>
</evidence>
<feature type="transmembrane region" description="Helical" evidence="7">
    <location>
        <begin position="303"/>
        <end position="325"/>
    </location>
</feature>
<feature type="domain" description="ABC transmembrane type-1" evidence="9">
    <location>
        <begin position="46"/>
        <end position="326"/>
    </location>
</feature>
<gene>
    <name evidence="10" type="ORF">JK359_09915</name>
</gene>
<dbReference type="PANTHER" id="PTHR43394:SF1">
    <property type="entry name" value="ATP-BINDING CASSETTE SUB-FAMILY B MEMBER 10, MITOCHONDRIAL"/>
    <property type="match status" value="1"/>
</dbReference>
<keyword evidence="2 7" id="KW-0812">Transmembrane</keyword>
<evidence type="ECO:0000256" key="3">
    <source>
        <dbReference type="ARBA" id="ARBA00022741"/>
    </source>
</evidence>
<evidence type="ECO:0000259" key="9">
    <source>
        <dbReference type="PROSITE" id="PS50929"/>
    </source>
</evidence>
<dbReference type="PROSITE" id="PS50893">
    <property type="entry name" value="ABC_TRANSPORTER_2"/>
    <property type="match status" value="1"/>
</dbReference>
<dbReference type="SUPFAM" id="SSF90123">
    <property type="entry name" value="ABC transporter transmembrane region"/>
    <property type="match status" value="1"/>
</dbReference>
<evidence type="ECO:0000256" key="2">
    <source>
        <dbReference type="ARBA" id="ARBA00022692"/>
    </source>
</evidence>
<feature type="transmembrane region" description="Helical" evidence="7">
    <location>
        <begin position="44"/>
        <end position="65"/>
    </location>
</feature>
<proteinExistence type="predicted"/>
<dbReference type="PROSITE" id="PS50929">
    <property type="entry name" value="ABC_TM1F"/>
    <property type="match status" value="1"/>
</dbReference>
<dbReference type="InterPro" id="IPR003593">
    <property type="entry name" value="AAA+_ATPase"/>
</dbReference>
<dbReference type="Gene3D" id="3.40.50.300">
    <property type="entry name" value="P-loop containing nucleotide triphosphate hydrolases"/>
    <property type="match status" value="1"/>
</dbReference>
<dbReference type="PANTHER" id="PTHR43394">
    <property type="entry name" value="ATP-DEPENDENT PERMEASE MDL1, MITOCHONDRIAL"/>
    <property type="match status" value="1"/>
</dbReference>
<organism evidence="10 11">
    <name type="scientific">Streptomyces actinomycinicus</name>
    <dbReference type="NCBI Taxonomy" id="1695166"/>
    <lineage>
        <taxon>Bacteria</taxon>
        <taxon>Bacillati</taxon>
        <taxon>Actinomycetota</taxon>
        <taxon>Actinomycetes</taxon>
        <taxon>Kitasatosporales</taxon>
        <taxon>Streptomycetaceae</taxon>
        <taxon>Streptomyces</taxon>
    </lineage>
</organism>
<keyword evidence="4 10" id="KW-0067">ATP-binding</keyword>
<keyword evidence="3" id="KW-0547">Nucleotide-binding</keyword>
<dbReference type="EMBL" id="JAERRK010000004">
    <property type="protein sequence ID" value="MBL1082295.1"/>
    <property type="molecule type" value="Genomic_DNA"/>
</dbReference>